<dbReference type="PANTHER" id="PTHR21530">
    <property type="entry name" value="PHEROMONE SHUTDOWN PROTEIN"/>
    <property type="match status" value="1"/>
</dbReference>
<dbReference type="EMBL" id="JABJNZ010000062">
    <property type="protein sequence ID" value="MBT4870866.1"/>
    <property type="molecule type" value="Genomic_DNA"/>
</dbReference>
<dbReference type="Proteomes" id="UP000722459">
    <property type="component" value="Unassembled WGS sequence"/>
</dbReference>
<dbReference type="AlphaFoldDB" id="A0A8T5GH81"/>
<keyword evidence="1" id="KW-0812">Transmembrane</keyword>
<dbReference type="Pfam" id="PF01963">
    <property type="entry name" value="TraB_PrgY_gumN"/>
    <property type="match status" value="1"/>
</dbReference>
<feature type="transmembrane region" description="Helical" evidence="1">
    <location>
        <begin position="357"/>
        <end position="383"/>
    </location>
</feature>
<dbReference type="InterPro" id="IPR005230">
    <property type="entry name" value="TraB_bac"/>
</dbReference>
<dbReference type="InterPro" id="IPR002816">
    <property type="entry name" value="TraB/PrgY/GumN_fam"/>
</dbReference>
<name>A0A8T5GH81_9ARCH</name>
<keyword evidence="1" id="KW-0472">Membrane</keyword>
<gene>
    <name evidence="2" type="ORF">HON47_04790</name>
</gene>
<feature type="transmembrane region" description="Helical" evidence="1">
    <location>
        <begin position="277"/>
        <end position="293"/>
    </location>
</feature>
<reference evidence="2" key="1">
    <citation type="journal article" date="2021" name="ISME J.">
        <title>Mercury methylation by metabolically versatile and cosmopolitan marine bacteria.</title>
        <authorList>
            <person name="Lin H."/>
            <person name="Ascher D.B."/>
            <person name="Myung Y."/>
            <person name="Lamborg C.H."/>
            <person name="Hallam S.J."/>
            <person name="Gionfriddo C.M."/>
            <person name="Holt K.E."/>
            <person name="Moreau J.W."/>
        </authorList>
    </citation>
    <scope>NUCLEOTIDE SEQUENCE</scope>
    <source>
        <strain evidence="2">SI075_bin30</strain>
    </source>
</reference>
<accession>A0A8T5GH81</accession>
<feature type="transmembrane region" description="Helical" evidence="1">
    <location>
        <begin position="246"/>
        <end position="265"/>
    </location>
</feature>
<evidence type="ECO:0000256" key="1">
    <source>
        <dbReference type="SAM" id="Phobius"/>
    </source>
</evidence>
<keyword evidence="1" id="KW-1133">Transmembrane helix</keyword>
<dbReference type="CDD" id="cd14726">
    <property type="entry name" value="TraB_PrgY-like"/>
    <property type="match status" value="1"/>
</dbReference>
<dbReference type="PANTHER" id="PTHR21530:SF7">
    <property type="entry name" value="TRAB DOMAIN-CONTAINING PROTEIN"/>
    <property type="match status" value="1"/>
</dbReference>
<sequence>MIRKIKFEDKQIILVGTAHISRESMKLVEETIDKEKPDVIGVELDKERLEQLLSGKKWEQTNIIDIIKTGKTYLFLLNILLSNLQKQLGKSVGVKPGAEMLVAVKKAQESKTPVQLLDRNVRVTLKRAFKVMSLKEKLKLGGTLVAGFFGKGETIDAKVIEDLKDQDLINKLMKELGKQMPSMKQVLVDERDQYIAEMIKRSPGKRIVAIVGAGHLNGIEEIIKKNKKVNIKKITSIPKKRNYIRFLKWLVPLAVIAMFVGLFLLKGPEITFEALKIWFLANGILSGVGALLAKAHPFSILTAILVAPFTSLHPMLAAGWVTALVEAKFNPPRVMDFKNLSGVTSVKGFYNNKVTHLLIVTALTNLGSIIGTIIALPALVALLA</sequence>
<dbReference type="NCBIfam" id="TIGR00261">
    <property type="entry name" value="traB"/>
    <property type="match status" value="1"/>
</dbReference>
<evidence type="ECO:0000313" key="3">
    <source>
        <dbReference type="Proteomes" id="UP000722459"/>
    </source>
</evidence>
<feature type="transmembrane region" description="Helical" evidence="1">
    <location>
        <begin position="300"/>
        <end position="325"/>
    </location>
</feature>
<comment type="caution">
    <text evidence="2">The sequence shown here is derived from an EMBL/GenBank/DDBJ whole genome shotgun (WGS) entry which is preliminary data.</text>
</comment>
<protein>
    <submittedName>
        <fullName evidence="2">TraB/GumN family protein</fullName>
    </submittedName>
</protein>
<evidence type="ECO:0000313" key="2">
    <source>
        <dbReference type="EMBL" id="MBT4870866.1"/>
    </source>
</evidence>
<dbReference type="InterPro" id="IPR046345">
    <property type="entry name" value="TraB_PrgY-like"/>
</dbReference>
<organism evidence="2 3">
    <name type="scientific">Candidatus Iainarchaeum sp</name>
    <dbReference type="NCBI Taxonomy" id="3101447"/>
    <lineage>
        <taxon>Archaea</taxon>
        <taxon>Candidatus Iainarchaeota</taxon>
        <taxon>Candidatus Iainarchaeia</taxon>
        <taxon>Candidatus Iainarchaeales</taxon>
        <taxon>Candidatus Iainarchaeaceae</taxon>
        <taxon>Candidatus Iainarchaeum</taxon>
    </lineage>
</organism>
<proteinExistence type="predicted"/>